<dbReference type="KEGG" id="aplc:110986958"/>
<keyword evidence="2" id="KW-0472">Membrane</keyword>
<dbReference type="RefSeq" id="XP_022105009.1">
    <property type="nucleotide sequence ID" value="XM_022249317.1"/>
</dbReference>
<feature type="transmembrane region" description="Helical" evidence="2">
    <location>
        <begin position="109"/>
        <end position="126"/>
    </location>
</feature>
<evidence type="ECO:0000259" key="3">
    <source>
        <dbReference type="PROSITE" id="PS50850"/>
    </source>
</evidence>
<dbReference type="OMA" id="CNIANNA"/>
<accession>A0A8B7ZHE6</accession>
<feature type="transmembrane region" description="Helical" evidence="2">
    <location>
        <begin position="168"/>
        <end position="191"/>
    </location>
</feature>
<feature type="domain" description="Major facilitator superfamily (MFS) profile" evidence="3">
    <location>
        <begin position="15"/>
        <end position="277"/>
    </location>
</feature>
<comment type="subcellular location">
    <subcellularLocation>
        <location evidence="1">Membrane</location>
        <topology evidence="1">Multi-pass membrane protein</topology>
    </subcellularLocation>
</comment>
<evidence type="ECO:0000313" key="5">
    <source>
        <dbReference type="RefSeq" id="XP_022105009.1"/>
    </source>
</evidence>
<reference evidence="5" key="1">
    <citation type="submission" date="2025-08" db="UniProtKB">
        <authorList>
            <consortium name="RefSeq"/>
        </authorList>
    </citation>
    <scope>IDENTIFICATION</scope>
</reference>
<dbReference type="PANTHER" id="PTHR11360:SF284">
    <property type="entry name" value="EG:103B4.3 PROTEIN-RELATED"/>
    <property type="match status" value="1"/>
</dbReference>
<protein>
    <submittedName>
        <fullName evidence="5">Monocarboxylate transporter 13-like</fullName>
    </submittedName>
</protein>
<keyword evidence="4" id="KW-1185">Reference proteome</keyword>
<dbReference type="InterPro" id="IPR036259">
    <property type="entry name" value="MFS_trans_sf"/>
</dbReference>
<dbReference type="InterPro" id="IPR011701">
    <property type="entry name" value="MFS"/>
</dbReference>
<keyword evidence="2" id="KW-0812">Transmembrane</keyword>
<evidence type="ECO:0000313" key="4">
    <source>
        <dbReference type="Proteomes" id="UP000694845"/>
    </source>
</evidence>
<name>A0A8B7ZHE6_ACAPL</name>
<proteinExistence type="predicted"/>
<evidence type="ECO:0000256" key="1">
    <source>
        <dbReference type="ARBA" id="ARBA00004141"/>
    </source>
</evidence>
<dbReference type="GO" id="GO:0008028">
    <property type="term" value="F:monocarboxylic acid transmembrane transporter activity"/>
    <property type="evidence" value="ECO:0007669"/>
    <property type="project" value="TreeGrafter"/>
</dbReference>
<dbReference type="InterPro" id="IPR020846">
    <property type="entry name" value="MFS_dom"/>
</dbReference>
<dbReference type="PANTHER" id="PTHR11360">
    <property type="entry name" value="MONOCARBOXYLATE TRANSPORTER"/>
    <property type="match status" value="1"/>
</dbReference>
<feature type="transmembrane region" description="Helical" evidence="2">
    <location>
        <begin position="138"/>
        <end position="156"/>
    </location>
</feature>
<dbReference type="AlphaFoldDB" id="A0A8B7ZHE6"/>
<dbReference type="SUPFAM" id="SSF103473">
    <property type="entry name" value="MFS general substrate transporter"/>
    <property type="match status" value="1"/>
</dbReference>
<sequence length="277" mass="30206">MQGVKHRTKASHRAWGKVIPFASFACMFLVTVVIRCTGMLYVSWQNAFESTAAQTGAISSVTSSTLYFSSLLAGVICNRYGYRVTCSLGGLLTFFPLLMSFWVSNLWGMYSIAALIGVGTSLCNIANNAILADYYEKYFPIISSISMSGVGINMIAFPPLLRVLLDTYGWRGAMLVTSAICANLCVVGALYRPYSYTPRTPRFEGAAVHTDVSPTTDGNSNGIQNGSRGIYDITGNFSTVFYVLTGLLSATVLQMMLFPLFRKIEPGIPERDESQNA</sequence>
<dbReference type="GeneID" id="110986958"/>
<dbReference type="InterPro" id="IPR050327">
    <property type="entry name" value="Proton-linked_MCT"/>
</dbReference>
<dbReference type="Proteomes" id="UP000694845">
    <property type="component" value="Unplaced"/>
</dbReference>
<feature type="transmembrane region" description="Helical" evidence="2">
    <location>
        <begin position="240"/>
        <end position="261"/>
    </location>
</feature>
<dbReference type="GO" id="GO:0016020">
    <property type="term" value="C:membrane"/>
    <property type="evidence" value="ECO:0007669"/>
    <property type="project" value="UniProtKB-SubCell"/>
</dbReference>
<feature type="transmembrane region" description="Helical" evidence="2">
    <location>
        <begin position="21"/>
        <end position="44"/>
    </location>
</feature>
<evidence type="ECO:0000256" key="2">
    <source>
        <dbReference type="SAM" id="Phobius"/>
    </source>
</evidence>
<dbReference type="Pfam" id="PF07690">
    <property type="entry name" value="MFS_1"/>
    <property type="match status" value="1"/>
</dbReference>
<feature type="transmembrane region" description="Helical" evidence="2">
    <location>
        <begin position="84"/>
        <end position="103"/>
    </location>
</feature>
<feature type="transmembrane region" description="Helical" evidence="2">
    <location>
        <begin position="56"/>
        <end position="77"/>
    </location>
</feature>
<dbReference type="PROSITE" id="PS50850">
    <property type="entry name" value="MFS"/>
    <property type="match status" value="1"/>
</dbReference>
<organism evidence="4 5">
    <name type="scientific">Acanthaster planci</name>
    <name type="common">Crown-of-thorns starfish</name>
    <dbReference type="NCBI Taxonomy" id="133434"/>
    <lineage>
        <taxon>Eukaryota</taxon>
        <taxon>Metazoa</taxon>
        <taxon>Echinodermata</taxon>
        <taxon>Eleutherozoa</taxon>
        <taxon>Asterozoa</taxon>
        <taxon>Asteroidea</taxon>
        <taxon>Valvatacea</taxon>
        <taxon>Valvatida</taxon>
        <taxon>Acanthasteridae</taxon>
        <taxon>Acanthaster</taxon>
    </lineage>
</organism>
<dbReference type="OrthoDB" id="6499973at2759"/>
<dbReference type="Gene3D" id="1.20.1250.20">
    <property type="entry name" value="MFS general substrate transporter like domains"/>
    <property type="match status" value="1"/>
</dbReference>
<keyword evidence="2" id="KW-1133">Transmembrane helix</keyword>
<gene>
    <name evidence="5" type="primary">LOC110986958</name>
</gene>